<dbReference type="InterPro" id="IPR011009">
    <property type="entry name" value="Kinase-like_dom_sf"/>
</dbReference>
<dbReference type="PANTHER" id="PTHR21310:SF58">
    <property type="entry name" value="AMINOGLYCOSIDE PHOSPHOTRANSFERASE DOMAIN-CONTAINING PROTEIN"/>
    <property type="match status" value="1"/>
</dbReference>
<dbReference type="CDD" id="cd05120">
    <property type="entry name" value="APH_ChoK_like"/>
    <property type="match status" value="1"/>
</dbReference>
<dbReference type="Pfam" id="PF01636">
    <property type="entry name" value="APH"/>
    <property type="match status" value="1"/>
</dbReference>
<dbReference type="PANTHER" id="PTHR21310">
    <property type="entry name" value="AMINOGLYCOSIDE PHOSPHOTRANSFERASE-RELATED-RELATED"/>
    <property type="match status" value="1"/>
</dbReference>
<dbReference type="Gene3D" id="3.90.1200.10">
    <property type="match status" value="1"/>
</dbReference>
<gene>
    <name evidence="2" type="ORF">A1O3_04579</name>
</gene>
<dbReference type="AlphaFoldDB" id="W9Y521"/>
<dbReference type="SUPFAM" id="SSF56112">
    <property type="entry name" value="Protein kinase-like (PK-like)"/>
    <property type="match status" value="1"/>
</dbReference>
<comment type="caution">
    <text evidence="2">The sequence shown here is derived from an EMBL/GenBank/DDBJ whole genome shotgun (WGS) entry which is preliminary data.</text>
</comment>
<dbReference type="Proteomes" id="UP000019478">
    <property type="component" value="Unassembled WGS sequence"/>
</dbReference>
<proteinExistence type="predicted"/>
<evidence type="ECO:0000259" key="1">
    <source>
        <dbReference type="Pfam" id="PF01636"/>
    </source>
</evidence>
<dbReference type="GeneID" id="19168697"/>
<reference evidence="2 3" key="1">
    <citation type="submission" date="2013-03" db="EMBL/GenBank/DDBJ databases">
        <title>The Genome Sequence of Capronia epimyces CBS 606.96.</title>
        <authorList>
            <consortium name="The Broad Institute Genomics Platform"/>
            <person name="Cuomo C."/>
            <person name="de Hoog S."/>
            <person name="Gorbushina A."/>
            <person name="Walker B."/>
            <person name="Young S.K."/>
            <person name="Zeng Q."/>
            <person name="Gargeya S."/>
            <person name="Fitzgerald M."/>
            <person name="Haas B."/>
            <person name="Abouelleil A."/>
            <person name="Allen A.W."/>
            <person name="Alvarado L."/>
            <person name="Arachchi H.M."/>
            <person name="Berlin A.M."/>
            <person name="Chapman S.B."/>
            <person name="Gainer-Dewar J."/>
            <person name="Goldberg J."/>
            <person name="Griggs A."/>
            <person name="Gujja S."/>
            <person name="Hansen M."/>
            <person name="Howarth C."/>
            <person name="Imamovic A."/>
            <person name="Ireland A."/>
            <person name="Larimer J."/>
            <person name="McCowan C."/>
            <person name="Murphy C."/>
            <person name="Pearson M."/>
            <person name="Poon T.W."/>
            <person name="Priest M."/>
            <person name="Roberts A."/>
            <person name="Saif S."/>
            <person name="Shea T."/>
            <person name="Sisk P."/>
            <person name="Sykes S."/>
            <person name="Wortman J."/>
            <person name="Nusbaum C."/>
            <person name="Birren B."/>
        </authorList>
    </citation>
    <scope>NUCLEOTIDE SEQUENCE [LARGE SCALE GENOMIC DNA]</scope>
    <source>
        <strain evidence="2 3">CBS 606.96</strain>
    </source>
</reference>
<organism evidence="2 3">
    <name type="scientific">Capronia epimyces CBS 606.96</name>
    <dbReference type="NCBI Taxonomy" id="1182542"/>
    <lineage>
        <taxon>Eukaryota</taxon>
        <taxon>Fungi</taxon>
        <taxon>Dikarya</taxon>
        <taxon>Ascomycota</taxon>
        <taxon>Pezizomycotina</taxon>
        <taxon>Eurotiomycetes</taxon>
        <taxon>Chaetothyriomycetidae</taxon>
        <taxon>Chaetothyriales</taxon>
        <taxon>Herpotrichiellaceae</taxon>
        <taxon>Capronia</taxon>
    </lineage>
</organism>
<feature type="domain" description="Aminoglycoside phosphotransferase" evidence="1">
    <location>
        <begin position="68"/>
        <end position="246"/>
    </location>
</feature>
<sequence length="281" mass="32650">MAAAQENTQKEGDEQESMAKAIELSRIVEDLPRLNETFRQSQSIFVNSVRRKVFRLDNIVLKFGSDISPFEAKYLRFISEVTNIPVPRVYRDYIHDNGTKVIAMEYIPGRILSAIWPELCDKEKMKLVGQVREILDKIRQHRNTMIGGIYDTPAVDVRMFKLEGGPFSTEEQFNEFLLSDLSPATPEIFRSTFRRLMKTNHNIVLTHCDISPQNIVVNNGQIVGILDWESAGWYPEYWEYVKFFNAPDPSLDWINYAEHIFPETYDLQFTVDAFLTRCLAH</sequence>
<dbReference type="eggNOG" id="ENOG502SP9R">
    <property type="taxonomic scope" value="Eukaryota"/>
</dbReference>
<keyword evidence="3" id="KW-1185">Reference proteome</keyword>
<dbReference type="InterPro" id="IPR002575">
    <property type="entry name" value="Aminoglycoside_PTrfase"/>
</dbReference>
<protein>
    <recommendedName>
        <fullName evidence="1">Aminoglycoside phosphotransferase domain-containing protein</fullName>
    </recommendedName>
</protein>
<dbReference type="OrthoDB" id="2906425at2759"/>
<dbReference type="EMBL" id="AMGY01000003">
    <property type="protein sequence ID" value="EXJ87618.1"/>
    <property type="molecule type" value="Genomic_DNA"/>
</dbReference>
<dbReference type="HOGENOM" id="CLU_021768_5_3_1"/>
<evidence type="ECO:0000313" key="2">
    <source>
        <dbReference type="EMBL" id="EXJ87618.1"/>
    </source>
</evidence>
<dbReference type="STRING" id="1182542.W9Y521"/>
<dbReference type="RefSeq" id="XP_007732897.1">
    <property type="nucleotide sequence ID" value="XM_007734707.1"/>
</dbReference>
<name>W9Y521_9EURO</name>
<dbReference type="InterPro" id="IPR051678">
    <property type="entry name" value="AGP_Transferase"/>
</dbReference>
<accession>W9Y521</accession>
<evidence type="ECO:0000313" key="3">
    <source>
        <dbReference type="Proteomes" id="UP000019478"/>
    </source>
</evidence>